<name>A0A8E2EIZ8_9PEZI</name>
<evidence type="ECO:0000256" key="2">
    <source>
        <dbReference type="ARBA" id="ARBA00011738"/>
    </source>
</evidence>
<evidence type="ECO:0000256" key="7">
    <source>
        <dbReference type="SAM" id="MobiDB-lite"/>
    </source>
</evidence>
<dbReference type="InterPro" id="IPR052078">
    <property type="entry name" value="Trehalose_Metab_GTase"/>
</dbReference>
<dbReference type="GO" id="GO:0016757">
    <property type="term" value="F:glycosyltransferase activity"/>
    <property type="evidence" value="ECO:0007669"/>
    <property type="project" value="UniProtKB-KW"/>
</dbReference>
<dbReference type="GO" id="GO:0006006">
    <property type="term" value="P:glucose metabolic process"/>
    <property type="evidence" value="ECO:0007669"/>
    <property type="project" value="UniProtKB-KW"/>
</dbReference>
<dbReference type="AlphaFoldDB" id="A0A8E2EIZ8"/>
<keyword evidence="4" id="KW-0328">Glycosyltransferase</keyword>
<evidence type="ECO:0000256" key="6">
    <source>
        <dbReference type="ARBA" id="ARBA00023277"/>
    </source>
</evidence>
<comment type="similarity">
    <text evidence="1">Belongs to the glycosyltransferase group 1 family. Glycosyltransferase 4 subfamily.</text>
</comment>
<dbReference type="PANTHER" id="PTHR47779:SF1">
    <property type="entry name" value="SYNTHASE (CCG-9), PUTATIVE (AFU_ORTHOLOGUE AFUA_3G12100)-RELATED"/>
    <property type="match status" value="1"/>
</dbReference>
<evidence type="ECO:0000256" key="3">
    <source>
        <dbReference type="ARBA" id="ARBA00022526"/>
    </source>
</evidence>
<dbReference type="InterPro" id="IPR001296">
    <property type="entry name" value="Glyco_trans_1"/>
</dbReference>
<evidence type="ECO:0000313" key="10">
    <source>
        <dbReference type="EMBL" id="OCK84816.1"/>
    </source>
</evidence>
<dbReference type="Pfam" id="PF00534">
    <property type="entry name" value="Glycos_transf_1"/>
    <property type="match status" value="1"/>
</dbReference>
<feature type="region of interest" description="Disordered" evidence="7">
    <location>
        <begin position="1"/>
        <end position="38"/>
    </location>
</feature>
<evidence type="ECO:0000259" key="9">
    <source>
        <dbReference type="Pfam" id="PF21269"/>
    </source>
</evidence>
<organism evidence="10 11">
    <name type="scientific">Lepidopterella palustris CBS 459.81</name>
    <dbReference type="NCBI Taxonomy" id="1314670"/>
    <lineage>
        <taxon>Eukaryota</taxon>
        <taxon>Fungi</taxon>
        <taxon>Dikarya</taxon>
        <taxon>Ascomycota</taxon>
        <taxon>Pezizomycotina</taxon>
        <taxon>Dothideomycetes</taxon>
        <taxon>Pleosporomycetidae</taxon>
        <taxon>Mytilinidiales</taxon>
        <taxon>Argynnaceae</taxon>
        <taxon>Lepidopterella</taxon>
    </lineage>
</organism>
<feature type="domain" description="Trehalose synthase N-terminal" evidence="9">
    <location>
        <begin position="286"/>
        <end position="452"/>
    </location>
</feature>
<keyword evidence="3" id="KW-0313">Glucose metabolism</keyword>
<proteinExistence type="inferred from homology"/>
<evidence type="ECO:0000259" key="8">
    <source>
        <dbReference type="Pfam" id="PF00534"/>
    </source>
</evidence>
<dbReference type="InterPro" id="IPR049438">
    <property type="entry name" value="TreT_GT1"/>
</dbReference>
<evidence type="ECO:0000256" key="5">
    <source>
        <dbReference type="ARBA" id="ARBA00022679"/>
    </source>
</evidence>
<keyword evidence="11" id="KW-1185">Reference proteome</keyword>
<keyword evidence="6" id="KW-0119">Carbohydrate metabolism</keyword>
<evidence type="ECO:0000313" key="11">
    <source>
        <dbReference type="Proteomes" id="UP000250266"/>
    </source>
</evidence>
<evidence type="ECO:0000256" key="1">
    <source>
        <dbReference type="ARBA" id="ARBA00009481"/>
    </source>
</evidence>
<feature type="domain" description="Glycosyl transferase family 1" evidence="8">
    <location>
        <begin position="505"/>
        <end position="679"/>
    </location>
</feature>
<dbReference type="EMBL" id="KV744830">
    <property type="protein sequence ID" value="OCK84816.1"/>
    <property type="molecule type" value="Genomic_DNA"/>
</dbReference>
<dbReference type="PANTHER" id="PTHR47779">
    <property type="entry name" value="SYNTHASE (CCG-9), PUTATIVE (AFU_ORTHOLOGUE AFUA_3G12100)-RELATED"/>
    <property type="match status" value="1"/>
</dbReference>
<protein>
    <submittedName>
        <fullName evidence="10">Glycosyltransferase family 4 protein</fullName>
    </submittedName>
</protein>
<accession>A0A8E2EIZ8</accession>
<dbReference type="OrthoDB" id="937291at2759"/>
<dbReference type="Pfam" id="PF21269">
    <property type="entry name" value="TreT_GT1"/>
    <property type="match status" value="1"/>
</dbReference>
<sequence length="746" mass="82766">MASAAALLSPNDALPLRPHGSRSRMRRQRTRHAFQAKSSLKQLEKAKGEDEYGVPLQILYGGIAAAEGVGGTVDVGFASHDGTYSIDFAVQTLGGRNGNSTSGADSGRDTPGISGVDTPSGILTPSGMRTPLPPEERAGVLADYFLEKIREYQQAHLYKFVGAGLTKKVVQMSPQLPARLWWELDIVPLVFETGLEAPYQQSVRKGAILVDEEADSMARKCLMFFGPSQQPRVQVGFRNQVEVDCGGHAQITCLDQYPQTVGDRTWKATMKYVNSLKANNVKIAFFNSTPQGGGVALMRHALIRFLRLVGVNANWYVPKPKPEVFRITKNNHNILQGVADPKLRLTERQTRALDEWALQNAERFWISEGGALAPRSKGGADVIIVDDPQLPGLVQIAKRLDPDRPVIFRSHIQVRADLADQAGTPTSEVWQWIWDNVKDADIFVSHPVREFVPNTVNFKRVGYMPATTDWLDGLNKELSDWDVQYYIHEFNSECFRQRMDRLDFPNRDYIVQIARFDPAKGIPDVLASYAELRRKYMKDLPTKDIPQLVIAGHGAIDDPDATIIYDQTLELLETKYSDFRTDVVVMRLGPTDQLLNALMQNAKVALQLSTREGFEVKVSEALHKGIPIIATKAGGIPLQVEHGKSGFLVEAGDSSAVAKYLNLLFTDHDAYDDMTEYAATHVSDEVSTVGNALCWLYLADTLAKGEKIEPNSAWINDMARETSGLPYTATESRLPRDSKLDLTSPI</sequence>
<evidence type="ECO:0000256" key="4">
    <source>
        <dbReference type="ARBA" id="ARBA00022676"/>
    </source>
</evidence>
<dbReference type="Gene3D" id="3.40.50.2000">
    <property type="entry name" value="Glycogen Phosphorylase B"/>
    <property type="match status" value="2"/>
</dbReference>
<dbReference type="Proteomes" id="UP000250266">
    <property type="component" value="Unassembled WGS sequence"/>
</dbReference>
<feature type="compositionally biased region" description="Basic residues" evidence="7">
    <location>
        <begin position="19"/>
        <end position="34"/>
    </location>
</feature>
<feature type="region of interest" description="Disordered" evidence="7">
    <location>
        <begin position="95"/>
        <end position="135"/>
    </location>
</feature>
<gene>
    <name evidence="10" type="ORF">K432DRAFT_400856</name>
</gene>
<comment type="subunit">
    <text evidence="2">Homodimer.</text>
</comment>
<reference evidence="10 11" key="1">
    <citation type="journal article" date="2016" name="Nat. Commun.">
        <title>Ectomycorrhizal ecology is imprinted in the genome of the dominant symbiotic fungus Cenococcum geophilum.</title>
        <authorList>
            <consortium name="DOE Joint Genome Institute"/>
            <person name="Peter M."/>
            <person name="Kohler A."/>
            <person name="Ohm R.A."/>
            <person name="Kuo A."/>
            <person name="Krutzmann J."/>
            <person name="Morin E."/>
            <person name="Arend M."/>
            <person name="Barry K.W."/>
            <person name="Binder M."/>
            <person name="Choi C."/>
            <person name="Clum A."/>
            <person name="Copeland A."/>
            <person name="Grisel N."/>
            <person name="Haridas S."/>
            <person name="Kipfer T."/>
            <person name="LaButti K."/>
            <person name="Lindquist E."/>
            <person name="Lipzen A."/>
            <person name="Maire R."/>
            <person name="Meier B."/>
            <person name="Mihaltcheva S."/>
            <person name="Molinier V."/>
            <person name="Murat C."/>
            <person name="Poggeler S."/>
            <person name="Quandt C.A."/>
            <person name="Sperisen C."/>
            <person name="Tritt A."/>
            <person name="Tisserant E."/>
            <person name="Crous P.W."/>
            <person name="Henrissat B."/>
            <person name="Nehls U."/>
            <person name="Egli S."/>
            <person name="Spatafora J.W."/>
            <person name="Grigoriev I.V."/>
            <person name="Martin F.M."/>
        </authorList>
    </citation>
    <scope>NUCLEOTIDE SEQUENCE [LARGE SCALE GENOMIC DNA]</scope>
    <source>
        <strain evidence="10 11">CBS 459.81</strain>
    </source>
</reference>
<dbReference type="SUPFAM" id="SSF53756">
    <property type="entry name" value="UDP-Glycosyltransferase/glycogen phosphorylase"/>
    <property type="match status" value="1"/>
</dbReference>
<keyword evidence="5 10" id="KW-0808">Transferase</keyword>